<dbReference type="Gene3D" id="2.40.10.10">
    <property type="entry name" value="Trypsin-like serine proteases"/>
    <property type="match status" value="1"/>
</dbReference>
<keyword evidence="2" id="KW-0378">Hydrolase</keyword>
<keyword evidence="3" id="KW-0720">Serine protease</keyword>
<dbReference type="InterPro" id="IPR050430">
    <property type="entry name" value="Peptidase_S1"/>
</dbReference>
<sequence>NGSNKLMESSLQVISNSNCSKMYSESKETKISASMLCAYAAGTDTCQGDSGGPLIVEGTQIGIVSWG</sequence>
<dbReference type="InterPro" id="IPR043504">
    <property type="entry name" value="Peptidase_S1_PA_chymotrypsin"/>
</dbReference>
<dbReference type="PROSITE" id="PS50240">
    <property type="entry name" value="TRYPSIN_DOM"/>
    <property type="match status" value="1"/>
</dbReference>
<gene>
    <name evidence="6" type="ORF">DAPPUDRAFT_9346</name>
</gene>
<dbReference type="PROSITE" id="PS00135">
    <property type="entry name" value="TRYPSIN_SER"/>
    <property type="match status" value="1"/>
</dbReference>
<dbReference type="InterPro" id="IPR001254">
    <property type="entry name" value="Trypsin_dom"/>
</dbReference>
<reference evidence="6 7" key="1">
    <citation type="journal article" date="2011" name="Science">
        <title>The ecoresponsive genome of Daphnia pulex.</title>
        <authorList>
            <person name="Colbourne J.K."/>
            <person name="Pfrender M.E."/>
            <person name="Gilbert D."/>
            <person name="Thomas W.K."/>
            <person name="Tucker A."/>
            <person name="Oakley T.H."/>
            <person name="Tokishita S."/>
            <person name="Aerts A."/>
            <person name="Arnold G.J."/>
            <person name="Basu M.K."/>
            <person name="Bauer D.J."/>
            <person name="Caceres C.E."/>
            <person name="Carmel L."/>
            <person name="Casola C."/>
            <person name="Choi J.H."/>
            <person name="Detter J.C."/>
            <person name="Dong Q."/>
            <person name="Dusheyko S."/>
            <person name="Eads B.D."/>
            <person name="Frohlich T."/>
            <person name="Geiler-Samerotte K.A."/>
            <person name="Gerlach D."/>
            <person name="Hatcher P."/>
            <person name="Jogdeo S."/>
            <person name="Krijgsveld J."/>
            <person name="Kriventseva E.V."/>
            <person name="Kultz D."/>
            <person name="Laforsch C."/>
            <person name="Lindquist E."/>
            <person name="Lopez J."/>
            <person name="Manak J.R."/>
            <person name="Muller J."/>
            <person name="Pangilinan J."/>
            <person name="Patwardhan R.P."/>
            <person name="Pitluck S."/>
            <person name="Pritham E.J."/>
            <person name="Rechtsteiner A."/>
            <person name="Rho M."/>
            <person name="Rogozin I.B."/>
            <person name="Sakarya O."/>
            <person name="Salamov A."/>
            <person name="Schaack S."/>
            <person name="Shapiro H."/>
            <person name="Shiga Y."/>
            <person name="Skalitzky C."/>
            <person name="Smith Z."/>
            <person name="Souvorov A."/>
            <person name="Sung W."/>
            <person name="Tang Z."/>
            <person name="Tsuchiya D."/>
            <person name="Tu H."/>
            <person name="Vos H."/>
            <person name="Wang M."/>
            <person name="Wolf Y.I."/>
            <person name="Yamagata H."/>
            <person name="Yamada T."/>
            <person name="Ye Y."/>
            <person name="Shaw J.R."/>
            <person name="Andrews J."/>
            <person name="Crease T.J."/>
            <person name="Tang H."/>
            <person name="Lucas S.M."/>
            <person name="Robertson H.M."/>
            <person name="Bork P."/>
            <person name="Koonin E.V."/>
            <person name="Zdobnov E.M."/>
            <person name="Grigoriev I.V."/>
            <person name="Lynch M."/>
            <person name="Boore J.L."/>
        </authorList>
    </citation>
    <scope>NUCLEOTIDE SEQUENCE [LARGE SCALE GENOMIC DNA]</scope>
</reference>
<evidence type="ECO:0000256" key="3">
    <source>
        <dbReference type="ARBA" id="ARBA00022825"/>
    </source>
</evidence>
<dbReference type="InParanoid" id="E9I2B8"/>
<dbReference type="EMBL" id="GL734046">
    <property type="protein sequence ID" value="EFX61862.1"/>
    <property type="molecule type" value="Genomic_DNA"/>
</dbReference>
<dbReference type="PANTHER" id="PTHR24276">
    <property type="entry name" value="POLYSERASE-RELATED"/>
    <property type="match status" value="1"/>
</dbReference>
<protein>
    <recommendedName>
        <fullName evidence="5">Peptidase S1 domain-containing protein</fullName>
    </recommendedName>
</protein>
<dbReference type="eggNOG" id="KOG3627">
    <property type="taxonomic scope" value="Eukaryota"/>
</dbReference>
<feature type="non-terminal residue" evidence="6">
    <location>
        <position position="1"/>
    </location>
</feature>
<dbReference type="PANTHER" id="PTHR24276:SF91">
    <property type="entry name" value="AT26814P-RELATED"/>
    <property type="match status" value="1"/>
</dbReference>
<name>E9I2B8_DAPPU</name>
<evidence type="ECO:0000256" key="1">
    <source>
        <dbReference type="ARBA" id="ARBA00022670"/>
    </source>
</evidence>
<dbReference type="InterPro" id="IPR009003">
    <property type="entry name" value="Peptidase_S1_PA"/>
</dbReference>
<dbReference type="SUPFAM" id="SSF50494">
    <property type="entry name" value="Trypsin-like serine proteases"/>
    <property type="match status" value="1"/>
</dbReference>
<keyword evidence="4" id="KW-1015">Disulfide bond</keyword>
<feature type="non-terminal residue" evidence="6">
    <location>
        <position position="67"/>
    </location>
</feature>
<dbReference type="KEGG" id="dpx:DAPPUDRAFT_9346"/>
<keyword evidence="7" id="KW-1185">Reference proteome</keyword>
<keyword evidence="1" id="KW-0645">Protease</keyword>
<evidence type="ECO:0000313" key="7">
    <source>
        <dbReference type="Proteomes" id="UP000000305"/>
    </source>
</evidence>
<dbReference type="HOGENOM" id="CLU_006842_7_0_1"/>
<organism evidence="6 7">
    <name type="scientific">Daphnia pulex</name>
    <name type="common">Water flea</name>
    <dbReference type="NCBI Taxonomy" id="6669"/>
    <lineage>
        <taxon>Eukaryota</taxon>
        <taxon>Metazoa</taxon>
        <taxon>Ecdysozoa</taxon>
        <taxon>Arthropoda</taxon>
        <taxon>Crustacea</taxon>
        <taxon>Branchiopoda</taxon>
        <taxon>Diplostraca</taxon>
        <taxon>Cladocera</taxon>
        <taxon>Anomopoda</taxon>
        <taxon>Daphniidae</taxon>
        <taxon>Daphnia</taxon>
    </lineage>
</organism>
<dbReference type="Pfam" id="PF00089">
    <property type="entry name" value="Trypsin"/>
    <property type="match status" value="1"/>
</dbReference>
<evidence type="ECO:0000313" key="6">
    <source>
        <dbReference type="EMBL" id="EFX61862.1"/>
    </source>
</evidence>
<dbReference type="PhylomeDB" id="E9I2B8"/>
<evidence type="ECO:0000256" key="2">
    <source>
        <dbReference type="ARBA" id="ARBA00022801"/>
    </source>
</evidence>
<dbReference type="Proteomes" id="UP000000305">
    <property type="component" value="Unassembled WGS sequence"/>
</dbReference>
<dbReference type="GO" id="GO:0004252">
    <property type="term" value="F:serine-type endopeptidase activity"/>
    <property type="evidence" value="ECO:0007669"/>
    <property type="project" value="InterPro"/>
</dbReference>
<accession>E9I2B8</accession>
<evidence type="ECO:0000259" key="5">
    <source>
        <dbReference type="PROSITE" id="PS50240"/>
    </source>
</evidence>
<feature type="domain" description="Peptidase S1" evidence="5">
    <location>
        <begin position="1"/>
        <end position="67"/>
    </location>
</feature>
<dbReference type="OrthoDB" id="6380398at2759"/>
<dbReference type="GO" id="GO:0006508">
    <property type="term" value="P:proteolysis"/>
    <property type="evidence" value="ECO:0007669"/>
    <property type="project" value="UniProtKB-KW"/>
</dbReference>
<dbReference type="InterPro" id="IPR033116">
    <property type="entry name" value="TRYPSIN_SER"/>
</dbReference>
<proteinExistence type="predicted"/>
<evidence type="ECO:0000256" key="4">
    <source>
        <dbReference type="ARBA" id="ARBA00023157"/>
    </source>
</evidence>
<dbReference type="AlphaFoldDB" id="E9I2B8"/>